<sequence length="768" mass="84258">MAMEVKSVELERQTTASNPNGTFGFSVLGGSGTKFPAVVCEIDAGGPADLCGKIRVGDRLVSLNGEELDNLTPNELVQRIRSAPSPSSFVLGEDEGVREQVLSLLKKQEKRAQARQQRAQQQQQVHKGVPPVLGKEEKDKRKKIIEIEPPVNRAGGGDVIVQIVDNRIVGQFDVTTATDDSGVKVVTDNKRRSPHRSPRPHRAKGSPKPDHGISEENVATSTTKLSSNSLRMETHHLSSLPQGPPTKSVSMDNFRHVVYATSGAAVQDDSQELNNSSPGLSGLNTSPKSGSISPYHEKEGPCGGTEEEGGAETVEEGEHPGGTRIIIPQLRNTVDVSRGRHRSSLSEAVLVNELSKPSTREEEGDAVGTTGKAPESPKWIDPEEKERLIQRFNVGPTRRNSRKQTDESSQAVTLARKLYMLDGFKKSEVAARLSQPTEFGHAVAREYLSFFDFAGLGLSDALRQFLAYFSLTGESQERERVMQHFSERYYECNSQEFPSVDAVHGLSIATLLLNTDLHTDHGGRKMSSIQFSDNLGHIGVELPRQILKEMYESIKKNPLQWAVDDPVSPSASGNVVEDEVEERVYHVTIPGTFVQAVLPGSAPVFKEGFVMKKNIMEAPHKKVSRGKRHWKAYYAYLKGFLLYFAPPQGQGELHLDDTSSAITVTHCLAMRAHDYHKKSSVVRVTTADWHVFLLQATDVTDMQQWIGAINSAAALYSSPPLAAPIGSQAGFHRPTFPLAPTRNSQEQQIESHEVKVKSLDKEAKGTPG</sequence>
<feature type="domain" description="PDZ" evidence="3">
    <location>
        <begin position="7"/>
        <end position="95"/>
    </location>
</feature>
<feature type="region of interest" description="Disordered" evidence="1">
    <location>
        <begin position="112"/>
        <end position="141"/>
    </location>
</feature>
<dbReference type="EMBL" id="CASHTH010002535">
    <property type="protein sequence ID" value="CAI8031443.1"/>
    <property type="molecule type" value="Genomic_DNA"/>
</dbReference>
<dbReference type="SUPFAM" id="SSF50729">
    <property type="entry name" value="PH domain-like"/>
    <property type="match status" value="1"/>
</dbReference>
<feature type="region of interest" description="Disordered" evidence="1">
    <location>
        <begin position="265"/>
        <end position="320"/>
    </location>
</feature>
<dbReference type="InterPro" id="IPR011993">
    <property type="entry name" value="PH-like_dom_sf"/>
</dbReference>
<dbReference type="InterPro" id="IPR035999">
    <property type="entry name" value="Sec7_dom_sf"/>
</dbReference>
<dbReference type="SMART" id="SM00222">
    <property type="entry name" value="Sec7"/>
    <property type="match status" value="1"/>
</dbReference>
<dbReference type="SUPFAM" id="SSF48425">
    <property type="entry name" value="Sec7 domain"/>
    <property type="match status" value="1"/>
</dbReference>
<dbReference type="CDD" id="cd00136">
    <property type="entry name" value="PDZ_canonical"/>
    <property type="match status" value="1"/>
</dbReference>
<feature type="compositionally biased region" description="Polar residues" evidence="1">
    <location>
        <begin position="272"/>
        <end position="292"/>
    </location>
</feature>
<evidence type="ECO:0000313" key="5">
    <source>
        <dbReference type="EMBL" id="CAI8031443.1"/>
    </source>
</evidence>
<feature type="domain" description="SEC7" evidence="4">
    <location>
        <begin position="381"/>
        <end position="557"/>
    </location>
</feature>
<dbReference type="PANTHER" id="PTHR10663:SF376">
    <property type="entry name" value="PH AND SEC7 DOMAIN-CONTAINING PROTEIN"/>
    <property type="match status" value="1"/>
</dbReference>
<feature type="region of interest" description="Disordered" evidence="1">
    <location>
        <begin position="183"/>
        <end position="228"/>
    </location>
</feature>
<dbReference type="AlphaFoldDB" id="A0AA35SLS0"/>
<keyword evidence="6" id="KW-1185">Reference proteome</keyword>
<comment type="caution">
    <text evidence="5">The sequence shown here is derived from an EMBL/GenBank/DDBJ whole genome shotgun (WGS) entry which is preliminary data.</text>
</comment>
<dbReference type="InterPro" id="IPR001849">
    <property type="entry name" value="PH_domain"/>
</dbReference>
<dbReference type="Pfam" id="PF00595">
    <property type="entry name" value="PDZ"/>
    <property type="match status" value="1"/>
</dbReference>
<dbReference type="Pfam" id="PF01369">
    <property type="entry name" value="Sec7"/>
    <property type="match status" value="1"/>
</dbReference>
<evidence type="ECO:0000313" key="6">
    <source>
        <dbReference type="Proteomes" id="UP001174909"/>
    </source>
</evidence>
<feature type="compositionally biased region" description="Acidic residues" evidence="1">
    <location>
        <begin position="305"/>
        <end position="315"/>
    </location>
</feature>
<dbReference type="InterPro" id="IPR001478">
    <property type="entry name" value="PDZ"/>
</dbReference>
<dbReference type="SMART" id="SM00228">
    <property type="entry name" value="PDZ"/>
    <property type="match status" value="1"/>
</dbReference>
<protein>
    <submittedName>
        <fullName evidence="5">PH and SEC7 domain-containing protein 3</fullName>
    </submittedName>
</protein>
<dbReference type="PROSITE" id="PS50003">
    <property type="entry name" value="PH_DOMAIN"/>
    <property type="match status" value="1"/>
</dbReference>
<feature type="region of interest" description="Disordered" evidence="1">
    <location>
        <begin position="353"/>
        <end position="383"/>
    </location>
</feature>
<dbReference type="GO" id="GO:0005085">
    <property type="term" value="F:guanyl-nucleotide exchange factor activity"/>
    <property type="evidence" value="ECO:0007669"/>
    <property type="project" value="InterPro"/>
</dbReference>
<proteinExistence type="predicted"/>
<dbReference type="PANTHER" id="PTHR10663">
    <property type="entry name" value="GUANYL-NUCLEOTIDE EXCHANGE FACTOR"/>
    <property type="match status" value="1"/>
</dbReference>
<feature type="compositionally biased region" description="Basic and acidic residues" evidence="1">
    <location>
        <begin position="749"/>
        <end position="768"/>
    </location>
</feature>
<accession>A0AA35SLS0</accession>
<feature type="compositionally biased region" description="Polar residues" evidence="1">
    <location>
        <begin position="217"/>
        <end position="228"/>
    </location>
</feature>
<gene>
    <name evidence="5" type="ORF">GBAR_LOCUS17842</name>
</gene>
<evidence type="ECO:0000259" key="3">
    <source>
        <dbReference type="PROSITE" id="PS50106"/>
    </source>
</evidence>
<reference evidence="5" key="1">
    <citation type="submission" date="2023-03" db="EMBL/GenBank/DDBJ databases">
        <authorList>
            <person name="Steffen K."/>
            <person name="Cardenas P."/>
        </authorList>
    </citation>
    <scope>NUCLEOTIDE SEQUENCE</scope>
</reference>
<dbReference type="GO" id="GO:0032012">
    <property type="term" value="P:regulation of ARF protein signal transduction"/>
    <property type="evidence" value="ECO:0007669"/>
    <property type="project" value="InterPro"/>
</dbReference>
<feature type="compositionally biased region" description="Basic residues" evidence="1">
    <location>
        <begin position="192"/>
        <end position="205"/>
    </location>
</feature>
<dbReference type="Pfam" id="PF15410">
    <property type="entry name" value="PH_9"/>
    <property type="match status" value="1"/>
</dbReference>
<dbReference type="InterPro" id="IPR036034">
    <property type="entry name" value="PDZ_sf"/>
</dbReference>
<dbReference type="Gene3D" id="2.30.29.30">
    <property type="entry name" value="Pleckstrin-homology domain (PH domain)/Phosphotyrosine-binding domain (PTB)"/>
    <property type="match status" value="1"/>
</dbReference>
<evidence type="ECO:0000256" key="1">
    <source>
        <dbReference type="SAM" id="MobiDB-lite"/>
    </source>
</evidence>
<dbReference type="PROSITE" id="PS50190">
    <property type="entry name" value="SEC7"/>
    <property type="match status" value="1"/>
</dbReference>
<name>A0AA35SLS0_GEOBA</name>
<dbReference type="InterPro" id="IPR023394">
    <property type="entry name" value="Sec7_C_sf"/>
</dbReference>
<dbReference type="InterPro" id="IPR041681">
    <property type="entry name" value="PH_9"/>
</dbReference>
<dbReference type="InterPro" id="IPR000904">
    <property type="entry name" value="Sec7_dom"/>
</dbReference>
<dbReference type="SMART" id="SM00233">
    <property type="entry name" value="PH"/>
    <property type="match status" value="1"/>
</dbReference>
<dbReference type="SUPFAM" id="SSF50156">
    <property type="entry name" value="PDZ domain-like"/>
    <property type="match status" value="1"/>
</dbReference>
<organism evidence="5 6">
    <name type="scientific">Geodia barretti</name>
    <name type="common">Barrett's horny sponge</name>
    <dbReference type="NCBI Taxonomy" id="519541"/>
    <lineage>
        <taxon>Eukaryota</taxon>
        <taxon>Metazoa</taxon>
        <taxon>Porifera</taxon>
        <taxon>Demospongiae</taxon>
        <taxon>Heteroscleromorpha</taxon>
        <taxon>Tetractinellida</taxon>
        <taxon>Astrophorina</taxon>
        <taxon>Geodiidae</taxon>
        <taxon>Geodia</taxon>
    </lineage>
</organism>
<dbReference type="PROSITE" id="PS50106">
    <property type="entry name" value="PDZ"/>
    <property type="match status" value="1"/>
</dbReference>
<dbReference type="Gene3D" id="2.30.42.10">
    <property type="match status" value="1"/>
</dbReference>
<evidence type="ECO:0000259" key="4">
    <source>
        <dbReference type="PROSITE" id="PS50190"/>
    </source>
</evidence>
<feature type="domain" description="PH" evidence="2">
    <location>
        <begin position="603"/>
        <end position="714"/>
    </location>
</feature>
<dbReference type="CDD" id="cd00171">
    <property type="entry name" value="Sec7"/>
    <property type="match status" value="1"/>
</dbReference>
<dbReference type="Gene3D" id="1.10.1000.11">
    <property type="entry name" value="Arf Nucleotide-binding Site Opener,domain 2"/>
    <property type="match status" value="1"/>
</dbReference>
<feature type="region of interest" description="Disordered" evidence="1">
    <location>
        <begin position="733"/>
        <end position="768"/>
    </location>
</feature>
<feature type="compositionally biased region" description="Low complexity" evidence="1">
    <location>
        <begin position="114"/>
        <end position="124"/>
    </location>
</feature>
<dbReference type="Proteomes" id="UP001174909">
    <property type="component" value="Unassembled WGS sequence"/>
</dbReference>
<evidence type="ECO:0000259" key="2">
    <source>
        <dbReference type="PROSITE" id="PS50003"/>
    </source>
</evidence>